<evidence type="ECO:0000256" key="1">
    <source>
        <dbReference type="SAM" id="MobiDB-lite"/>
    </source>
</evidence>
<feature type="region of interest" description="Disordered" evidence="1">
    <location>
        <begin position="1"/>
        <end position="36"/>
    </location>
</feature>
<dbReference type="EMBL" id="CAXLJM020000016">
    <property type="protein sequence ID" value="CAL8083169.1"/>
    <property type="molecule type" value="Genomic_DNA"/>
</dbReference>
<feature type="compositionally biased region" description="Low complexity" evidence="1">
    <location>
        <begin position="1"/>
        <end position="19"/>
    </location>
</feature>
<dbReference type="Proteomes" id="UP001642540">
    <property type="component" value="Unassembled WGS sequence"/>
</dbReference>
<evidence type="ECO:0000313" key="3">
    <source>
        <dbReference type="Proteomes" id="UP001642540"/>
    </source>
</evidence>
<organism evidence="2 3">
    <name type="scientific">Orchesella dallaii</name>
    <dbReference type="NCBI Taxonomy" id="48710"/>
    <lineage>
        <taxon>Eukaryota</taxon>
        <taxon>Metazoa</taxon>
        <taxon>Ecdysozoa</taxon>
        <taxon>Arthropoda</taxon>
        <taxon>Hexapoda</taxon>
        <taxon>Collembola</taxon>
        <taxon>Entomobryomorpha</taxon>
        <taxon>Entomobryoidea</taxon>
        <taxon>Orchesellidae</taxon>
        <taxon>Orchesellinae</taxon>
        <taxon>Orchesella</taxon>
    </lineage>
</organism>
<keyword evidence="3" id="KW-1185">Reference proteome</keyword>
<sequence length="194" mass="22486">MKSQNSSSASHTEAASSKSTRLKTQRRNQVSASKEEGSDTARLKLILENLDIRFTGCTFTYKLTHLQSPLKRKQSKLSRLSMKISNTLERVREAIACEKSFKNCVFLPTQEEEKVKDYIQSNFSETKHSFENCKFVKRGSTVLEKIVQKFRKTFGIQFELDYINSSAEINDYTFRLKDIPLINFHIQERILEEA</sequence>
<comment type="caution">
    <text evidence="2">The sequence shown here is derived from an EMBL/GenBank/DDBJ whole genome shotgun (WGS) entry which is preliminary data.</text>
</comment>
<gene>
    <name evidence="2" type="ORF">ODALV1_LOCUS5409</name>
</gene>
<protein>
    <submittedName>
        <fullName evidence="2">Uncharacterized protein</fullName>
    </submittedName>
</protein>
<reference evidence="2 3" key="1">
    <citation type="submission" date="2024-08" db="EMBL/GenBank/DDBJ databases">
        <authorList>
            <person name="Cucini C."/>
            <person name="Frati F."/>
        </authorList>
    </citation>
    <scope>NUCLEOTIDE SEQUENCE [LARGE SCALE GENOMIC DNA]</scope>
</reference>
<name>A0ABP1PYY3_9HEXA</name>
<evidence type="ECO:0000313" key="2">
    <source>
        <dbReference type="EMBL" id="CAL8083169.1"/>
    </source>
</evidence>
<accession>A0ABP1PYY3</accession>
<proteinExistence type="predicted"/>